<dbReference type="InterPro" id="IPR010982">
    <property type="entry name" value="Lambda_DNA-bd_dom_sf"/>
</dbReference>
<dbReference type="PROSITE" id="PS50943">
    <property type="entry name" value="HTH_CROC1"/>
    <property type="match status" value="1"/>
</dbReference>
<evidence type="ECO:0000313" key="3">
    <source>
        <dbReference type="Proteomes" id="UP000707356"/>
    </source>
</evidence>
<reference evidence="2" key="2">
    <citation type="journal article" date="2022" name="Microbiol. Resour. Announc.">
        <title>Metagenome Sequencing to Explore Phylogenomics of Terrestrial Cyanobacteria.</title>
        <authorList>
            <person name="Ward R.D."/>
            <person name="Stajich J.E."/>
            <person name="Johansen J.R."/>
            <person name="Huntemann M."/>
            <person name="Clum A."/>
            <person name="Foster B."/>
            <person name="Foster B."/>
            <person name="Roux S."/>
            <person name="Palaniappan K."/>
            <person name="Varghese N."/>
            <person name="Mukherjee S."/>
            <person name="Reddy T.B.K."/>
            <person name="Daum C."/>
            <person name="Copeland A."/>
            <person name="Chen I.A."/>
            <person name="Ivanova N.N."/>
            <person name="Kyrpides N.C."/>
            <person name="Shapiro N."/>
            <person name="Eloe-Fadrosh E.A."/>
            <person name="Pietrasiak N."/>
        </authorList>
    </citation>
    <scope>NUCLEOTIDE SEQUENCE</scope>
    <source>
        <strain evidence="2">GSE-TBD4-15B</strain>
    </source>
</reference>
<feature type="domain" description="HTH cro/C1-type" evidence="1">
    <location>
        <begin position="10"/>
        <end position="66"/>
    </location>
</feature>
<dbReference type="Proteomes" id="UP000707356">
    <property type="component" value="Unassembled WGS sequence"/>
</dbReference>
<evidence type="ECO:0000313" key="2">
    <source>
        <dbReference type="EMBL" id="MBW4467123.1"/>
    </source>
</evidence>
<dbReference type="EMBL" id="JAHHHV010000073">
    <property type="protein sequence ID" value="MBW4467123.1"/>
    <property type="molecule type" value="Genomic_DNA"/>
</dbReference>
<comment type="caution">
    <text evidence="2">The sequence shown here is derived from an EMBL/GenBank/DDBJ whole genome shotgun (WGS) entry which is preliminary data.</text>
</comment>
<name>A0A951PD18_9CYAN</name>
<dbReference type="Gene3D" id="1.10.260.40">
    <property type="entry name" value="lambda repressor-like DNA-binding domains"/>
    <property type="match status" value="1"/>
</dbReference>
<organism evidence="2 3">
    <name type="scientific">Pegethrix bostrychoides GSE-TBD4-15B</name>
    <dbReference type="NCBI Taxonomy" id="2839662"/>
    <lineage>
        <taxon>Bacteria</taxon>
        <taxon>Bacillati</taxon>
        <taxon>Cyanobacteriota</taxon>
        <taxon>Cyanophyceae</taxon>
        <taxon>Oculatellales</taxon>
        <taxon>Oculatellaceae</taxon>
        <taxon>Pegethrix</taxon>
    </lineage>
</organism>
<dbReference type="InterPro" id="IPR001387">
    <property type="entry name" value="Cro/C1-type_HTH"/>
</dbReference>
<sequence>MSQAEDQPTLAKLRQRAGLTQRQLADALSITVKTVSAWERGVGEPHLTIGETQRLMTILQCSFEELVEATKPQE</sequence>
<evidence type="ECO:0000259" key="1">
    <source>
        <dbReference type="PROSITE" id="PS50943"/>
    </source>
</evidence>
<dbReference type="GO" id="GO:0003677">
    <property type="term" value="F:DNA binding"/>
    <property type="evidence" value="ECO:0007669"/>
    <property type="project" value="InterPro"/>
</dbReference>
<dbReference type="Pfam" id="PF01381">
    <property type="entry name" value="HTH_3"/>
    <property type="match status" value="1"/>
</dbReference>
<reference evidence="2" key="1">
    <citation type="submission" date="2021-05" db="EMBL/GenBank/DDBJ databases">
        <authorList>
            <person name="Pietrasiak N."/>
            <person name="Ward R."/>
            <person name="Stajich J.E."/>
            <person name="Kurbessoian T."/>
        </authorList>
    </citation>
    <scope>NUCLEOTIDE SEQUENCE</scope>
    <source>
        <strain evidence="2">GSE-TBD4-15B</strain>
    </source>
</reference>
<dbReference type="AlphaFoldDB" id="A0A951PD18"/>
<dbReference type="CDD" id="cd00093">
    <property type="entry name" value="HTH_XRE"/>
    <property type="match status" value="1"/>
</dbReference>
<dbReference type="SMART" id="SM00530">
    <property type="entry name" value="HTH_XRE"/>
    <property type="match status" value="1"/>
</dbReference>
<proteinExistence type="predicted"/>
<gene>
    <name evidence="2" type="ORF">KME07_16990</name>
</gene>
<protein>
    <submittedName>
        <fullName evidence="2">Helix-turn-helix transcriptional regulator</fullName>
    </submittedName>
</protein>
<dbReference type="SUPFAM" id="SSF47413">
    <property type="entry name" value="lambda repressor-like DNA-binding domains"/>
    <property type="match status" value="1"/>
</dbReference>
<accession>A0A951PD18</accession>